<name>A0A2C5ZMB3_9HYPO</name>
<dbReference type="EMBL" id="NJES01000005">
    <property type="protein sequence ID" value="PHH80940.1"/>
    <property type="molecule type" value="Genomic_DNA"/>
</dbReference>
<gene>
    <name evidence="1" type="ORF">CDD80_5150</name>
</gene>
<proteinExistence type="predicted"/>
<evidence type="ECO:0000313" key="1">
    <source>
        <dbReference type="EMBL" id="PHH80940.1"/>
    </source>
</evidence>
<organism evidence="1 2">
    <name type="scientific">Ophiocordyceps camponoti-rufipedis</name>
    <dbReference type="NCBI Taxonomy" id="2004952"/>
    <lineage>
        <taxon>Eukaryota</taxon>
        <taxon>Fungi</taxon>
        <taxon>Dikarya</taxon>
        <taxon>Ascomycota</taxon>
        <taxon>Pezizomycotina</taxon>
        <taxon>Sordariomycetes</taxon>
        <taxon>Hypocreomycetidae</taxon>
        <taxon>Hypocreales</taxon>
        <taxon>Ophiocordycipitaceae</taxon>
        <taxon>Ophiocordyceps</taxon>
    </lineage>
</organism>
<sequence>MPPGDDELRRAKRTAEVLPARELLHRRAGRACRGRGLLSGGGDWDSRFFDTGENDVGGNDIRHAEYHDSKLDDITRLDHQHRLEPQPRDLGDDVNADLSLVLGYSNLL</sequence>
<evidence type="ECO:0000313" key="2">
    <source>
        <dbReference type="Proteomes" id="UP000226431"/>
    </source>
</evidence>
<dbReference type="AlphaFoldDB" id="A0A2C5ZMB3"/>
<comment type="caution">
    <text evidence="1">The sequence shown here is derived from an EMBL/GenBank/DDBJ whole genome shotgun (WGS) entry which is preliminary data.</text>
</comment>
<protein>
    <submittedName>
        <fullName evidence="1">Uncharacterized protein</fullName>
    </submittedName>
</protein>
<keyword evidence="2" id="KW-1185">Reference proteome</keyword>
<reference evidence="1 2" key="1">
    <citation type="submission" date="2017-06" db="EMBL/GenBank/DDBJ databases">
        <title>Ant-infecting Ophiocordyceps genomes reveal a high diversity of potential behavioral manipulation genes and a possible major role for enterotoxins.</title>
        <authorList>
            <person name="De Bekker C."/>
            <person name="Evans H.C."/>
            <person name="Brachmann A."/>
            <person name="Hughes D.P."/>
        </authorList>
    </citation>
    <scope>NUCLEOTIDE SEQUENCE [LARGE SCALE GENOMIC DNA]</scope>
    <source>
        <strain evidence="1 2">Map16</strain>
    </source>
</reference>
<dbReference type="Proteomes" id="UP000226431">
    <property type="component" value="Unassembled WGS sequence"/>
</dbReference>
<accession>A0A2C5ZMB3</accession>